<keyword evidence="2" id="KW-1185">Reference proteome</keyword>
<reference evidence="1 2" key="1">
    <citation type="journal article" date="2015" name="Genome Announc.">
        <title>Expanding the biotechnology potential of lactobacilli through comparative genomics of 213 strains and associated genera.</title>
        <authorList>
            <person name="Sun Z."/>
            <person name="Harris H.M."/>
            <person name="McCann A."/>
            <person name="Guo C."/>
            <person name="Argimon S."/>
            <person name="Zhang W."/>
            <person name="Yang X."/>
            <person name="Jeffery I.B."/>
            <person name="Cooney J.C."/>
            <person name="Kagawa T.F."/>
            <person name="Liu W."/>
            <person name="Song Y."/>
            <person name="Salvetti E."/>
            <person name="Wrobel A."/>
            <person name="Rasinkangas P."/>
            <person name="Parkhill J."/>
            <person name="Rea M.C."/>
            <person name="O'Sullivan O."/>
            <person name="Ritari J."/>
            <person name="Douillard F.P."/>
            <person name="Paul Ross R."/>
            <person name="Yang R."/>
            <person name="Briner A.E."/>
            <person name="Felis G.E."/>
            <person name="de Vos W.M."/>
            <person name="Barrangou R."/>
            <person name="Klaenhammer T.R."/>
            <person name="Caufield P.W."/>
            <person name="Cui Y."/>
            <person name="Zhang H."/>
            <person name="O'Toole P.W."/>
        </authorList>
    </citation>
    <scope>NUCLEOTIDE SEQUENCE [LARGE SCALE GENOMIC DNA]</scope>
    <source>
        <strain evidence="1 2">DSM 23365</strain>
    </source>
</reference>
<gene>
    <name evidence="1" type="ORF">FD14_GL002462</name>
</gene>
<accession>A0A0R2ERB7</accession>
<dbReference type="STRING" id="1423804.FD14_GL002462"/>
<name>A0A0R2ERB7_9LACO</name>
<sequence length="134" mass="15475">MKGTVVITAKIEQGVVNVLQPGVVLFDQLSESAKQRAVDDFCQFYLKEYRHGSLEILTEFPIQYEIEQINHDIQQNRSFHPARLQAFLVENDSQLFGNILNAINESFLENGAMANHHDYEDWYQEQYDAIKPGL</sequence>
<dbReference type="Proteomes" id="UP000051442">
    <property type="component" value="Unassembled WGS sequence"/>
</dbReference>
<organism evidence="1 2">
    <name type="scientific">Secundilactobacillus similis DSM 23365 = JCM 2765</name>
    <dbReference type="NCBI Taxonomy" id="1423804"/>
    <lineage>
        <taxon>Bacteria</taxon>
        <taxon>Bacillati</taxon>
        <taxon>Bacillota</taxon>
        <taxon>Bacilli</taxon>
        <taxon>Lactobacillales</taxon>
        <taxon>Lactobacillaceae</taxon>
        <taxon>Secundilactobacillus</taxon>
    </lineage>
</organism>
<proteinExistence type="predicted"/>
<comment type="caution">
    <text evidence="1">The sequence shown here is derived from an EMBL/GenBank/DDBJ whole genome shotgun (WGS) entry which is preliminary data.</text>
</comment>
<dbReference type="AlphaFoldDB" id="A0A0R2ERB7"/>
<dbReference type="EMBL" id="AYZM01000170">
    <property type="protein sequence ID" value="KRN17926.1"/>
    <property type="molecule type" value="Genomic_DNA"/>
</dbReference>
<evidence type="ECO:0000313" key="2">
    <source>
        <dbReference type="Proteomes" id="UP000051442"/>
    </source>
</evidence>
<protein>
    <submittedName>
        <fullName evidence="1">Uncharacterized protein</fullName>
    </submittedName>
</protein>
<evidence type="ECO:0000313" key="1">
    <source>
        <dbReference type="EMBL" id="KRN17926.1"/>
    </source>
</evidence>
<dbReference type="PATRIC" id="fig|1423804.4.peg.2663"/>